<dbReference type="EMBL" id="JAUHJS010000012">
    <property type="protein sequence ID" value="MDN4167083.1"/>
    <property type="molecule type" value="Genomic_DNA"/>
</dbReference>
<dbReference type="RefSeq" id="WP_320005620.1">
    <property type="nucleotide sequence ID" value="NZ_JAUHJS010000012.1"/>
</dbReference>
<protein>
    <submittedName>
        <fullName evidence="3">RHS repeat-associated core domain-containing protein</fullName>
    </submittedName>
</protein>
<dbReference type="PANTHER" id="PTHR32305:SF15">
    <property type="entry name" value="PROTEIN RHSA-RELATED"/>
    <property type="match status" value="1"/>
</dbReference>
<dbReference type="InterPro" id="IPR022385">
    <property type="entry name" value="Rhs_assc_core"/>
</dbReference>
<dbReference type="InterPro" id="IPR050708">
    <property type="entry name" value="T6SS_VgrG/RHS"/>
</dbReference>
<feature type="chain" id="PRO_5046783948" evidence="2">
    <location>
        <begin position="24"/>
        <end position="1541"/>
    </location>
</feature>
<evidence type="ECO:0000256" key="1">
    <source>
        <dbReference type="SAM" id="MobiDB-lite"/>
    </source>
</evidence>
<dbReference type="Gene3D" id="2.180.10.10">
    <property type="entry name" value="RHS repeat-associated core"/>
    <property type="match status" value="1"/>
</dbReference>
<reference evidence="3" key="1">
    <citation type="submission" date="2023-06" db="EMBL/GenBank/DDBJ databases">
        <title>Cytophagales bacterium Strain LB-30, isolated from soil.</title>
        <authorList>
            <person name="Liu B."/>
        </authorList>
    </citation>
    <scope>NUCLEOTIDE SEQUENCE</scope>
    <source>
        <strain evidence="3">LB-30</strain>
    </source>
</reference>
<name>A0ABT8F9C3_9BACT</name>
<feature type="signal peptide" evidence="2">
    <location>
        <begin position="1"/>
        <end position="23"/>
    </location>
</feature>
<keyword evidence="4" id="KW-1185">Reference proteome</keyword>
<proteinExistence type="predicted"/>
<evidence type="ECO:0000256" key="2">
    <source>
        <dbReference type="SAM" id="SignalP"/>
    </source>
</evidence>
<gene>
    <name evidence="3" type="ORF">QWY31_16350</name>
</gene>
<evidence type="ECO:0000313" key="3">
    <source>
        <dbReference type="EMBL" id="MDN4167083.1"/>
    </source>
</evidence>
<dbReference type="NCBIfam" id="TIGR01643">
    <property type="entry name" value="YD_repeat_2x"/>
    <property type="match status" value="1"/>
</dbReference>
<comment type="caution">
    <text evidence="3">The sequence shown here is derived from an EMBL/GenBank/DDBJ whole genome shotgun (WGS) entry which is preliminary data.</text>
</comment>
<accession>A0ABT8F9C3</accession>
<dbReference type="Proteomes" id="UP001168552">
    <property type="component" value="Unassembled WGS sequence"/>
</dbReference>
<dbReference type="PANTHER" id="PTHR32305">
    <property type="match status" value="1"/>
</dbReference>
<dbReference type="InterPro" id="IPR031325">
    <property type="entry name" value="RHS_repeat"/>
</dbReference>
<dbReference type="InterPro" id="IPR006530">
    <property type="entry name" value="YD"/>
</dbReference>
<feature type="region of interest" description="Disordered" evidence="1">
    <location>
        <begin position="450"/>
        <end position="474"/>
    </location>
</feature>
<organism evidence="3 4">
    <name type="scientific">Shiella aurantiaca</name>
    <dbReference type="NCBI Taxonomy" id="3058365"/>
    <lineage>
        <taxon>Bacteria</taxon>
        <taxon>Pseudomonadati</taxon>
        <taxon>Bacteroidota</taxon>
        <taxon>Cytophagia</taxon>
        <taxon>Cytophagales</taxon>
        <taxon>Shiellaceae</taxon>
        <taxon>Shiella</taxon>
    </lineage>
</organism>
<dbReference type="NCBIfam" id="TIGR03696">
    <property type="entry name" value="Rhs_assc_core"/>
    <property type="match status" value="1"/>
</dbReference>
<sequence length="1541" mass="168771">MKRLKIMLFIAIITEMMASTAFASIGGGSINGPSGTVCRNATFTISNLASASHGTGCTISYTWQYESNPGVWVTVPGSGNTTSITTQYYGFRYRRMSYSNCGTYFSNIVSVSVVDAPAMPTNPIQTNSCEAVRLTLLDNPNDNLVYKWTQAPGIINYPPNGYAAIVEVNQAGTYYVSQEDIYTGCVSEPRAVQVSSVPSPLNPGVIAGNQLICRGNAPQILINSSSATGGNGSFLYTWQFKRESDADFIDVPVSNRNQSSFTWSGLPFQYTGIIEFRRAVTSAGCTEYSNTIRIQVPESLSENDPGYTWSESEVYDNTGSVIGKSRVYTDAKGRVIQSQSVNFDDQKVTVVSQYYDEKSGVVLSSLPAIFPYCNNEFALGFKPKVMVDAAGGAFDANDFTGTKLNNPSQVSSTEPGSVGWYYSANNTLETYVPHTSYPYVSAWEEVSAEPTQSKSTLPGEAHRMGAGHESLSSSTWSEDDPVLVHYYALRSHFVSNHIANSKYHSGYKYTRVDPDGREAFSYVNIRGESIISGVVIEGGAKEYSYVFYDESGRAVASVAPKGINLSSTAYPSFVTTYQYNNLGWLLSINSPDEGRVDYVYNKLGMIRFSQSDYQRSLSPARFSFTNYDSRGALIEAGEYEMSGTGFYFFETHPNKTSNVKSIHSIVNTYGVNGGMDANRFREVSKIFYDVAQTDFVSDPLHTAQRYLTGQIAKTENEQTITWYSFDHEGKMEWVKLWINGLGYKTIDYVYDDLGNIVEHIYQKGQADAFHHHYTYDKSQRLKEVHTSLSGINRVLQANYDYYLHGPLKRVEIGGGLQGIDLVYTIHGWLKAINHPNSANDPGNDNTNSMGGDKFAALYEYYNTTSYKDYTSSASGLYNTSMPSTYSNNYGGMIKGVAWKAPEDSQARMYGYTYDQKGQLKNADFGNITAGSTQYSFTASTNASNREQVSGYDANGNITALNRKDNTGQNTHTFTYEYSQAGTNRLTRIMNGAAVYEAYSYDALGRIISKTGVNGNQYYAYDAYGNLKGIYANSAKTQALLTYEYGDNGIRVSKTTYNAQYVESKKIYYVSDPSGTVLSIYEENVLEGEAVEQIEVPIYAGGRIGTYYPNASQHVPGNSLQYISSNTEVAAYEGSSYLIAEGKSLTLKPGFSFTATSGSTFSARGAQPGEEAQFLGLVVYELSDHLGNVRATIARNTQNGVAEVWSYTDYYPFGMVIAGRSNESGESYRYGYQGQFAEKETEESGYYSFELRVYDAATGKWTTPDPYGQYASAYLGMGNNPVNFVDPNGGISFPFTFITTPTMLPMYTITAPLTSGIDNLAFAGLVSSIGILTSKPGTGFVDIEGRMVKYTTQPLGDRSYAEYMDRQEPVPYLTPKGPSQTLNPQSGASGITQCLNCSILPSPKKESFWLTVVAAQINIFGGAATIVQNNSKPIYQGPKSWAAEASLAGKFGRGLGYVGLGLTIIDMRMNGPTSSNMLDAYFGTAALFGGTPGAILGGTYFVGSLLTLGITGNTIGEHVDKNFYVIPLGVSSRMPLMFIPKK</sequence>
<keyword evidence="2" id="KW-0732">Signal</keyword>
<evidence type="ECO:0000313" key="4">
    <source>
        <dbReference type="Proteomes" id="UP001168552"/>
    </source>
</evidence>
<dbReference type="Pfam" id="PF05593">
    <property type="entry name" value="RHS_repeat"/>
    <property type="match status" value="1"/>
</dbReference>